<keyword evidence="1" id="KW-0812">Transmembrane</keyword>
<keyword evidence="1" id="KW-1133">Transmembrane helix</keyword>
<dbReference type="Proteomes" id="UP000245207">
    <property type="component" value="Unassembled WGS sequence"/>
</dbReference>
<accession>A0A2U1LP00</accession>
<gene>
    <name evidence="2" type="ORF">CTI12_AA469760</name>
</gene>
<keyword evidence="1" id="KW-0472">Membrane</keyword>
<evidence type="ECO:0000256" key="1">
    <source>
        <dbReference type="SAM" id="Phobius"/>
    </source>
</evidence>
<dbReference type="OrthoDB" id="306690at2759"/>
<protein>
    <submittedName>
        <fullName evidence="2">YTH domain-containing protein</fullName>
    </submittedName>
</protein>
<proteinExistence type="predicted"/>
<name>A0A2U1LP00_ARTAN</name>
<feature type="transmembrane region" description="Helical" evidence="1">
    <location>
        <begin position="64"/>
        <end position="89"/>
    </location>
</feature>
<evidence type="ECO:0000313" key="3">
    <source>
        <dbReference type="Proteomes" id="UP000245207"/>
    </source>
</evidence>
<comment type="caution">
    <text evidence="2">The sequence shown here is derived from an EMBL/GenBank/DDBJ whole genome shotgun (WGS) entry which is preliminary data.</text>
</comment>
<dbReference type="AlphaFoldDB" id="A0A2U1LP00"/>
<reference evidence="2 3" key="1">
    <citation type="journal article" date="2018" name="Mol. Plant">
        <title>The genome of Artemisia annua provides insight into the evolution of Asteraceae family and artemisinin biosynthesis.</title>
        <authorList>
            <person name="Shen Q."/>
            <person name="Zhang L."/>
            <person name="Liao Z."/>
            <person name="Wang S."/>
            <person name="Yan T."/>
            <person name="Shi P."/>
            <person name="Liu M."/>
            <person name="Fu X."/>
            <person name="Pan Q."/>
            <person name="Wang Y."/>
            <person name="Lv Z."/>
            <person name="Lu X."/>
            <person name="Zhang F."/>
            <person name="Jiang W."/>
            <person name="Ma Y."/>
            <person name="Chen M."/>
            <person name="Hao X."/>
            <person name="Li L."/>
            <person name="Tang Y."/>
            <person name="Lv G."/>
            <person name="Zhou Y."/>
            <person name="Sun X."/>
            <person name="Brodelius P.E."/>
            <person name="Rose J.K.C."/>
            <person name="Tang K."/>
        </authorList>
    </citation>
    <scope>NUCLEOTIDE SEQUENCE [LARGE SCALE GENOMIC DNA]</scope>
    <source>
        <strain evidence="3">cv. Huhao1</strain>
        <tissue evidence="2">Leaf</tissue>
    </source>
</reference>
<sequence length="235" mass="26715">MYLVKAERKVSFQKFVKILRLWKKIMRRLVLKVRRMTTRMRGTEVVTPLRRAQSICLECAVGIFLLRINVFILNNNWWVLLLFSGFVFLKKLTQGSMGMVKVNHLIGPLQPALSVDTTGNGNKGPMRPIAYQNSAFNSTGSYNRGTQSTYQDPRYGFDGVHSPIPWVDSSVYSNGMARNNTNTTPLSNANGFASKNQHFHTNSHLVNPRPMSGMNTASGYMKRMYPNKVYGRKGW</sequence>
<dbReference type="STRING" id="35608.A0A2U1LP00"/>
<organism evidence="2 3">
    <name type="scientific">Artemisia annua</name>
    <name type="common">Sweet wormwood</name>
    <dbReference type="NCBI Taxonomy" id="35608"/>
    <lineage>
        <taxon>Eukaryota</taxon>
        <taxon>Viridiplantae</taxon>
        <taxon>Streptophyta</taxon>
        <taxon>Embryophyta</taxon>
        <taxon>Tracheophyta</taxon>
        <taxon>Spermatophyta</taxon>
        <taxon>Magnoliopsida</taxon>
        <taxon>eudicotyledons</taxon>
        <taxon>Gunneridae</taxon>
        <taxon>Pentapetalae</taxon>
        <taxon>asterids</taxon>
        <taxon>campanulids</taxon>
        <taxon>Asterales</taxon>
        <taxon>Asteraceae</taxon>
        <taxon>Asteroideae</taxon>
        <taxon>Anthemideae</taxon>
        <taxon>Artemisiinae</taxon>
        <taxon>Artemisia</taxon>
    </lineage>
</organism>
<evidence type="ECO:0000313" key="2">
    <source>
        <dbReference type="EMBL" id="PWA50723.1"/>
    </source>
</evidence>
<keyword evidence="3" id="KW-1185">Reference proteome</keyword>
<dbReference type="EMBL" id="PKPP01008426">
    <property type="protein sequence ID" value="PWA50723.1"/>
    <property type="molecule type" value="Genomic_DNA"/>
</dbReference>